<feature type="compositionally biased region" description="Basic and acidic residues" evidence="4">
    <location>
        <begin position="454"/>
        <end position="464"/>
    </location>
</feature>
<dbReference type="InterPro" id="IPR013761">
    <property type="entry name" value="SAM/pointed_sf"/>
</dbReference>
<proteinExistence type="predicted"/>
<sequence length="479" mass="53710">MQSLPQQQQQVYNYSNCQSVKEFLSHCHLNQYYDIFISEGFDSLTSLLEITEEDMIVMNVKRGHRRLIQREIATAKGIPRDQPLVTNVMGPKYSLDIPPSLKMEQGRGPNYVSSGYETLITGLTSPRSMNSGLGGSNTSGNSSSNNSGPLLNNARFVTPLPSNNNTNTNSKNNGSTSSSSGNGSAQEAPLNDTNENASNVVDTMRSISISSNDDNESVQSDSTAPKRKYRRHAKPDRNAPIKPPSAYVMFSNDARAKLKNQNLSFAELAKVVGDQWKNLSYYEKQAYERKATRAKDEYLAALEHYRQTNEYKKYQEYLKDFKAKQEDNNRLIEKARKRAKQKSPGSGSFADASSNGNSTGNGSSGSSGDNIVYGDKDISEKPSEKSSYPFPSTNDYQDVEHYRHEQQQKQQEQQWDHRSDQMMRGMIPVEFIDAPSSQQSKNNVIQNVLAGNKHPLDVDSFSEKSHKRRSPRFRKSSSE</sequence>
<feature type="region of interest" description="Disordered" evidence="4">
    <location>
        <begin position="208"/>
        <end position="243"/>
    </location>
</feature>
<dbReference type="AlphaFoldDB" id="A0A9P7C870"/>
<dbReference type="SMART" id="SM00454">
    <property type="entry name" value="SAM"/>
    <property type="match status" value="1"/>
</dbReference>
<evidence type="ECO:0000259" key="5">
    <source>
        <dbReference type="PROSITE" id="PS50118"/>
    </source>
</evidence>
<feature type="compositionally biased region" description="Basic residues" evidence="4">
    <location>
        <begin position="225"/>
        <end position="234"/>
    </location>
</feature>
<dbReference type="OrthoDB" id="1919336at2759"/>
<comment type="caution">
    <text evidence="6">The sequence shown here is derived from an EMBL/GenBank/DDBJ whole genome shotgun (WGS) entry which is preliminary data.</text>
</comment>
<feature type="DNA-binding region" description="HMG box" evidence="3">
    <location>
        <begin position="240"/>
        <end position="306"/>
    </location>
</feature>
<dbReference type="GO" id="GO:0010468">
    <property type="term" value="P:regulation of gene expression"/>
    <property type="evidence" value="ECO:0007669"/>
    <property type="project" value="TreeGrafter"/>
</dbReference>
<keyword evidence="1 3" id="KW-0238">DNA-binding</keyword>
<dbReference type="InterPro" id="IPR051965">
    <property type="entry name" value="ChromReg_NeuronalGeneExpr"/>
</dbReference>
<dbReference type="Pfam" id="PF00505">
    <property type="entry name" value="HMG_box"/>
    <property type="match status" value="1"/>
</dbReference>
<protein>
    <recommendedName>
        <fullName evidence="5">HMG box domain-containing protein</fullName>
    </recommendedName>
</protein>
<feature type="compositionally biased region" description="Polar residues" evidence="4">
    <location>
        <begin position="385"/>
        <end position="395"/>
    </location>
</feature>
<dbReference type="Pfam" id="PF00536">
    <property type="entry name" value="SAM_1"/>
    <property type="match status" value="1"/>
</dbReference>
<keyword evidence="2 3" id="KW-0539">Nucleus</keyword>
<evidence type="ECO:0000313" key="7">
    <source>
        <dbReference type="Proteomes" id="UP000717996"/>
    </source>
</evidence>
<evidence type="ECO:0000313" key="6">
    <source>
        <dbReference type="EMBL" id="KAG1540893.1"/>
    </source>
</evidence>
<dbReference type="GO" id="GO:0005634">
    <property type="term" value="C:nucleus"/>
    <property type="evidence" value="ECO:0007669"/>
    <property type="project" value="UniProtKB-UniRule"/>
</dbReference>
<feature type="region of interest" description="Disordered" evidence="4">
    <location>
        <begin position="434"/>
        <end position="479"/>
    </location>
</feature>
<dbReference type="PROSITE" id="PS50118">
    <property type="entry name" value="HMG_BOX_2"/>
    <property type="match status" value="1"/>
</dbReference>
<dbReference type="GO" id="GO:0003677">
    <property type="term" value="F:DNA binding"/>
    <property type="evidence" value="ECO:0007669"/>
    <property type="project" value="UniProtKB-UniRule"/>
</dbReference>
<dbReference type="CDD" id="cd09487">
    <property type="entry name" value="SAM_superfamily"/>
    <property type="match status" value="1"/>
</dbReference>
<feature type="compositionally biased region" description="Low complexity" evidence="4">
    <location>
        <begin position="162"/>
        <end position="184"/>
    </location>
</feature>
<evidence type="ECO:0000256" key="2">
    <source>
        <dbReference type="ARBA" id="ARBA00023242"/>
    </source>
</evidence>
<gene>
    <name evidence="6" type="ORF">G6F51_008247</name>
</gene>
<dbReference type="PANTHER" id="PTHR46040:SF3">
    <property type="entry name" value="HIGH MOBILITY GROUP PROTEIN 2"/>
    <property type="match status" value="1"/>
</dbReference>
<dbReference type="InterPro" id="IPR036910">
    <property type="entry name" value="HMG_box_dom_sf"/>
</dbReference>
<dbReference type="Proteomes" id="UP000717996">
    <property type="component" value="Unassembled WGS sequence"/>
</dbReference>
<dbReference type="SUPFAM" id="SSF47095">
    <property type="entry name" value="HMG-box"/>
    <property type="match status" value="1"/>
</dbReference>
<evidence type="ECO:0000256" key="1">
    <source>
        <dbReference type="ARBA" id="ARBA00023125"/>
    </source>
</evidence>
<feature type="compositionally biased region" description="Low complexity" evidence="4">
    <location>
        <begin position="138"/>
        <end position="153"/>
    </location>
</feature>
<feature type="region of interest" description="Disordered" evidence="4">
    <location>
        <begin position="335"/>
        <end position="395"/>
    </location>
</feature>
<evidence type="ECO:0000256" key="3">
    <source>
        <dbReference type="PROSITE-ProRule" id="PRU00267"/>
    </source>
</evidence>
<dbReference type="EMBL" id="JAANIT010001329">
    <property type="protein sequence ID" value="KAG1540893.1"/>
    <property type="molecule type" value="Genomic_DNA"/>
</dbReference>
<dbReference type="SMART" id="SM00398">
    <property type="entry name" value="HMG"/>
    <property type="match status" value="1"/>
</dbReference>
<feature type="compositionally biased region" description="Basic residues" evidence="4">
    <location>
        <begin position="465"/>
        <end position="479"/>
    </location>
</feature>
<organism evidence="6 7">
    <name type="scientific">Rhizopus oryzae</name>
    <name type="common">Mucormycosis agent</name>
    <name type="synonym">Rhizopus arrhizus var. delemar</name>
    <dbReference type="NCBI Taxonomy" id="64495"/>
    <lineage>
        <taxon>Eukaryota</taxon>
        <taxon>Fungi</taxon>
        <taxon>Fungi incertae sedis</taxon>
        <taxon>Mucoromycota</taxon>
        <taxon>Mucoromycotina</taxon>
        <taxon>Mucoromycetes</taxon>
        <taxon>Mucorales</taxon>
        <taxon>Mucorineae</taxon>
        <taxon>Rhizopodaceae</taxon>
        <taxon>Rhizopus</taxon>
    </lineage>
</organism>
<feature type="compositionally biased region" description="Polar residues" evidence="4">
    <location>
        <begin position="435"/>
        <end position="446"/>
    </location>
</feature>
<reference evidence="6" key="1">
    <citation type="journal article" date="2020" name="Microb. Genom.">
        <title>Genetic diversity of clinical and environmental Mucorales isolates obtained from an investigation of mucormycosis cases among solid organ transplant recipients.</title>
        <authorList>
            <person name="Nguyen M.H."/>
            <person name="Kaul D."/>
            <person name="Muto C."/>
            <person name="Cheng S.J."/>
            <person name="Richter R.A."/>
            <person name="Bruno V.M."/>
            <person name="Liu G."/>
            <person name="Beyhan S."/>
            <person name="Sundermann A.J."/>
            <person name="Mounaud S."/>
            <person name="Pasculle A.W."/>
            <person name="Nierman W.C."/>
            <person name="Driscoll E."/>
            <person name="Cumbie R."/>
            <person name="Clancy C.J."/>
            <person name="Dupont C.L."/>
        </authorList>
    </citation>
    <scope>NUCLEOTIDE SEQUENCE</scope>
    <source>
        <strain evidence="6">GL16</strain>
    </source>
</reference>
<feature type="region of interest" description="Disordered" evidence="4">
    <location>
        <begin position="122"/>
        <end position="196"/>
    </location>
</feature>
<accession>A0A9P7C870</accession>
<name>A0A9P7C870_RHIOR</name>
<dbReference type="InterPro" id="IPR009071">
    <property type="entry name" value="HMG_box_dom"/>
</dbReference>
<feature type="compositionally biased region" description="Basic and acidic residues" evidence="4">
    <location>
        <begin position="374"/>
        <end position="384"/>
    </location>
</feature>
<dbReference type="InterPro" id="IPR001660">
    <property type="entry name" value="SAM"/>
</dbReference>
<evidence type="ECO:0000256" key="4">
    <source>
        <dbReference type="SAM" id="MobiDB-lite"/>
    </source>
</evidence>
<feature type="domain" description="HMG box" evidence="5">
    <location>
        <begin position="240"/>
        <end position="306"/>
    </location>
</feature>
<dbReference type="SUPFAM" id="SSF47769">
    <property type="entry name" value="SAM/Pointed domain"/>
    <property type="match status" value="1"/>
</dbReference>
<dbReference type="PANTHER" id="PTHR46040">
    <property type="entry name" value="HIGH MOBILITY GROUP PROTEIN 2"/>
    <property type="match status" value="1"/>
</dbReference>
<feature type="compositionally biased region" description="Low complexity" evidence="4">
    <location>
        <begin position="353"/>
        <end position="368"/>
    </location>
</feature>
<dbReference type="Gene3D" id="1.10.30.10">
    <property type="entry name" value="High mobility group box domain"/>
    <property type="match status" value="1"/>
</dbReference>
<dbReference type="Gene3D" id="1.10.150.50">
    <property type="entry name" value="Transcription Factor, Ets-1"/>
    <property type="match status" value="1"/>
</dbReference>